<dbReference type="WBParaSite" id="DME_0000762701-mRNA-1">
    <property type="protein sequence ID" value="DME_0000762701-mRNA-1"/>
    <property type="gene ID" value="DME_0000762701"/>
</dbReference>
<evidence type="ECO:0000313" key="5">
    <source>
        <dbReference type="Proteomes" id="UP000274756"/>
    </source>
</evidence>
<comment type="caution">
    <text evidence="1">Lacks conserved residue(s) required for the propagation of feature annotation.</text>
</comment>
<evidence type="ECO:0000256" key="1">
    <source>
        <dbReference type="PROSITE-ProRule" id="PRU01005"/>
    </source>
</evidence>
<name>A0A0N4UJ16_DRAME</name>
<keyword evidence="5" id="KW-1185">Reference proteome</keyword>
<sequence>MEKNNTQVFWATPMTVITDTLKKQWHPYVFDCSKEYDEKGELCKDWTRGGLCEKHRATMFLFCRKTCLCTGPPKQKK</sequence>
<feature type="domain" description="ShKT" evidence="2">
    <location>
        <begin position="32"/>
        <end position="69"/>
    </location>
</feature>
<proteinExistence type="predicted"/>
<reference evidence="6" key="1">
    <citation type="submission" date="2017-02" db="UniProtKB">
        <authorList>
            <consortium name="WormBaseParasite"/>
        </authorList>
    </citation>
    <scope>IDENTIFICATION</scope>
</reference>
<evidence type="ECO:0000259" key="2">
    <source>
        <dbReference type="PROSITE" id="PS51670"/>
    </source>
</evidence>
<evidence type="ECO:0000313" key="6">
    <source>
        <dbReference type="WBParaSite" id="DME_0000762701-mRNA-1"/>
    </source>
</evidence>
<dbReference type="PROSITE" id="PS51670">
    <property type="entry name" value="SHKT"/>
    <property type="match status" value="1"/>
</dbReference>
<dbReference type="Proteomes" id="UP000274756">
    <property type="component" value="Unassembled WGS sequence"/>
</dbReference>
<accession>A0A0N4UJ16</accession>
<dbReference type="Proteomes" id="UP000038040">
    <property type="component" value="Unplaced"/>
</dbReference>
<gene>
    <name evidence="3" type="ORF">DME_LOCUS1894</name>
</gene>
<dbReference type="EMBL" id="UYYG01000036">
    <property type="protein sequence ID" value="VDN51921.1"/>
    <property type="molecule type" value="Genomic_DNA"/>
</dbReference>
<protein>
    <submittedName>
        <fullName evidence="6">ShKT domain-containing protein</fullName>
    </submittedName>
</protein>
<dbReference type="AlphaFoldDB" id="A0A0N4UJ16"/>
<organism evidence="4 6">
    <name type="scientific">Dracunculus medinensis</name>
    <name type="common">Guinea worm</name>
    <dbReference type="NCBI Taxonomy" id="318479"/>
    <lineage>
        <taxon>Eukaryota</taxon>
        <taxon>Metazoa</taxon>
        <taxon>Ecdysozoa</taxon>
        <taxon>Nematoda</taxon>
        <taxon>Chromadorea</taxon>
        <taxon>Rhabditida</taxon>
        <taxon>Spirurina</taxon>
        <taxon>Dracunculoidea</taxon>
        <taxon>Dracunculidae</taxon>
        <taxon>Dracunculus</taxon>
    </lineage>
</organism>
<dbReference type="InterPro" id="IPR003582">
    <property type="entry name" value="ShKT_dom"/>
</dbReference>
<dbReference type="OrthoDB" id="5877770at2759"/>
<reference evidence="3 5" key="2">
    <citation type="submission" date="2018-11" db="EMBL/GenBank/DDBJ databases">
        <authorList>
            <consortium name="Pathogen Informatics"/>
        </authorList>
    </citation>
    <scope>NUCLEOTIDE SEQUENCE [LARGE SCALE GENOMIC DNA]</scope>
</reference>
<dbReference type="STRING" id="318479.A0A0N4UJ16"/>
<evidence type="ECO:0000313" key="3">
    <source>
        <dbReference type="EMBL" id="VDN51921.1"/>
    </source>
</evidence>
<evidence type="ECO:0000313" key="4">
    <source>
        <dbReference type="Proteomes" id="UP000038040"/>
    </source>
</evidence>